<dbReference type="InterPro" id="IPR022761">
    <property type="entry name" value="Fumarate_lyase_N"/>
</dbReference>
<dbReference type="InterPro" id="IPR004708">
    <property type="entry name" value="ApsA"/>
</dbReference>
<dbReference type="PANTHER" id="PTHR42696">
    <property type="entry name" value="ASPARTATE AMMONIA-LYASE"/>
    <property type="match status" value="1"/>
</dbReference>
<evidence type="ECO:0000259" key="6">
    <source>
        <dbReference type="Pfam" id="PF10415"/>
    </source>
</evidence>
<evidence type="ECO:0000256" key="1">
    <source>
        <dbReference type="ARBA" id="ARBA00005596"/>
    </source>
</evidence>
<dbReference type="AlphaFoldDB" id="A0A9N8HVB2"/>
<dbReference type="InterPro" id="IPR008948">
    <property type="entry name" value="L-Aspartase-like"/>
</dbReference>
<dbReference type="Gene3D" id="1.10.40.30">
    <property type="entry name" value="Fumarase/aspartase (C-terminal domain)"/>
    <property type="match status" value="1"/>
</dbReference>
<dbReference type="NCBIfam" id="TIGR00839">
    <property type="entry name" value="aspA"/>
    <property type="match status" value="1"/>
</dbReference>
<dbReference type="CDD" id="cd01357">
    <property type="entry name" value="Aspartase"/>
    <property type="match status" value="1"/>
</dbReference>
<dbReference type="InterPro" id="IPR020557">
    <property type="entry name" value="Fumarate_lyase_CS"/>
</dbReference>
<feature type="domain" description="Fumarate lyase N-terminal" evidence="5">
    <location>
        <begin position="28"/>
        <end position="356"/>
    </location>
</feature>
<dbReference type="Pfam" id="PF00206">
    <property type="entry name" value="Lyase_1"/>
    <property type="match status" value="1"/>
</dbReference>
<dbReference type="PROSITE" id="PS00163">
    <property type="entry name" value="FUMARATE_LYASES"/>
    <property type="match status" value="1"/>
</dbReference>
<dbReference type="Gene3D" id="1.20.200.10">
    <property type="entry name" value="Fumarase/aspartase (Central domain)"/>
    <property type="match status" value="1"/>
</dbReference>
<evidence type="ECO:0000256" key="3">
    <source>
        <dbReference type="ARBA" id="ARBA00016146"/>
    </source>
</evidence>
<dbReference type="InterPro" id="IPR024083">
    <property type="entry name" value="Fumarase/histidase_N"/>
</dbReference>
<sequence length="517" mass="55758">MANQRNLGDAAHHVGLFRIEHDLIGDEKVPADAYYGIQTQRAMKNFDITGVPISHFPELIRALAMVKKAAAMANRDLGHLDRKRTHAILAACDEVIAGKWHEEFPVDLIQGGAGTSTNMNANEVIANRGLEILGRKKGEYQFLHPNNDVNKSQSTNDVYPTAVRLAIVFSDDPLVEAVKGLRAALDQKGDEFSSVLKLGRTQLQDAVPMTLGQEFHGWSTALGKDLDRLADIANLFSEVNLGGTAIGTGINTDPDYTNVVIKKLAMVTGVDVSTAPSLIEASSDMGDFVAFSGLLKRLAVKLSKIANDLRLLSSGPRGGFNDINLPAVQPGSSIMPGKVNPVIPEAVNQTCFQVIGNDLAITMAAEAGQLQLNAMEPLIVYNILQNLRMMTNACKMLTERCVTGITANVDHCASLVRDSIGIVTAFNPFIGYEKSTAVAKKALATGRSVVDIITEEGLLDAATIATILKIENLTGPSSLISQRAIKDADRGHTHMVFDTKKIFEFADEHKEKGYESA</sequence>
<dbReference type="InterPro" id="IPR018951">
    <property type="entry name" value="Fumarase_C_C"/>
</dbReference>
<name>A0A9N8HVB2_9STRA</name>
<dbReference type="EC" id="4.3.1.1" evidence="2"/>
<comment type="caution">
    <text evidence="7">The sequence shown here is derived from an EMBL/GenBank/DDBJ whole genome shotgun (WGS) entry which is preliminary data.</text>
</comment>
<evidence type="ECO:0000259" key="5">
    <source>
        <dbReference type="Pfam" id="PF00206"/>
    </source>
</evidence>
<keyword evidence="4" id="KW-0456">Lyase</keyword>
<organism evidence="7 8">
    <name type="scientific">Seminavis robusta</name>
    <dbReference type="NCBI Taxonomy" id="568900"/>
    <lineage>
        <taxon>Eukaryota</taxon>
        <taxon>Sar</taxon>
        <taxon>Stramenopiles</taxon>
        <taxon>Ochrophyta</taxon>
        <taxon>Bacillariophyta</taxon>
        <taxon>Bacillariophyceae</taxon>
        <taxon>Bacillariophycidae</taxon>
        <taxon>Naviculales</taxon>
        <taxon>Naviculaceae</taxon>
        <taxon>Seminavis</taxon>
    </lineage>
</organism>
<proteinExistence type="inferred from homology"/>
<dbReference type="PRINTS" id="PR00149">
    <property type="entry name" value="FUMRATELYASE"/>
</dbReference>
<reference evidence="7" key="1">
    <citation type="submission" date="2020-06" db="EMBL/GenBank/DDBJ databases">
        <authorList>
            <consortium name="Plant Systems Biology data submission"/>
        </authorList>
    </citation>
    <scope>NUCLEOTIDE SEQUENCE</scope>
    <source>
        <strain evidence="7">D6</strain>
    </source>
</reference>
<gene>
    <name evidence="7" type="ORF">SEMRO_2287_G322040.1</name>
</gene>
<dbReference type="Proteomes" id="UP001153069">
    <property type="component" value="Unassembled WGS sequence"/>
</dbReference>
<dbReference type="PANTHER" id="PTHR42696:SF2">
    <property type="entry name" value="ASPARTATE AMMONIA-LYASE"/>
    <property type="match status" value="1"/>
</dbReference>
<dbReference type="GO" id="GO:0005829">
    <property type="term" value="C:cytosol"/>
    <property type="evidence" value="ECO:0007669"/>
    <property type="project" value="TreeGrafter"/>
</dbReference>
<dbReference type="GO" id="GO:0006531">
    <property type="term" value="P:aspartate metabolic process"/>
    <property type="evidence" value="ECO:0007669"/>
    <property type="project" value="InterPro"/>
</dbReference>
<comment type="similarity">
    <text evidence="1">Belongs to the class-II fumarase/aspartase family. Aspartase subfamily.</text>
</comment>
<keyword evidence="8" id="KW-1185">Reference proteome</keyword>
<dbReference type="FunFam" id="1.10.275.10:FF:000001">
    <property type="entry name" value="Fumarate hydratase, mitochondrial"/>
    <property type="match status" value="1"/>
</dbReference>
<dbReference type="EMBL" id="CAICTM010002285">
    <property type="protein sequence ID" value="CAB9528668.1"/>
    <property type="molecule type" value="Genomic_DNA"/>
</dbReference>
<evidence type="ECO:0000256" key="4">
    <source>
        <dbReference type="ARBA" id="ARBA00023239"/>
    </source>
</evidence>
<accession>A0A9N8HVB2</accession>
<dbReference type="SUPFAM" id="SSF48557">
    <property type="entry name" value="L-aspartase-like"/>
    <property type="match status" value="1"/>
</dbReference>
<dbReference type="FunFam" id="1.20.200.10:FF:000001">
    <property type="entry name" value="Fumarate hydratase, mitochondrial"/>
    <property type="match status" value="1"/>
</dbReference>
<evidence type="ECO:0000313" key="8">
    <source>
        <dbReference type="Proteomes" id="UP001153069"/>
    </source>
</evidence>
<dbReference type="InterPro" id="IPR051546">
    <property type="entry name" value="Aspartate_Ammonia-Lyase"/>
</dbReference>
<dbReference type="OrthoDB" id="1738025at2759"/>
<dbReference type="InterPro" id="IPR000362">
    <property type="entry name" value="Fumarate_lyase_fam"/>
</dbReference>
<dbReference type="Gene3D" id="1.10.275.10">
    <property type="entry name" value="Fumarase/aspartase (N-terminal domain)"/>
    <property type="match status" value="1"/>
</dbReference>
<evidence type="ECO:0000313" key="7">
    <source>
        <dbReference type="EMBL" id="CAB9528668.1"/>
    </source>
</evidence>
<evidence type="ECO:0000256" key="2">
    <source>
        <dbReference type="ARBA" id="ARBA00012992"/>
    </source>
</evidence>
<dbReference type="Pfam" id="PF10415">
    <property type="entry name" value="FumaraseC_C"/>
    <property type="match status" value="1"/>
</dbReference>
<feature type="domain" description="Fumarase C C-terminal" evidence="6">
    <location>
        <begin position="422"/>
        <end position="475"/>
    </location>
</feature>
<dbReference type="NCBIfam" id="NF008909">
    <property type="entry name" value="PRK12273.1"/>
    <property type="match status" value="1"/>
</dbReference>
<dbReference type="GO" id="GO:0006099">
    <property type="term" value="P:tricarboxylic acid cycle"/>
    <property type="evidence" value="ECO:0007669"/>
    <property type="project" value="InterPro"/>
</dbReference>
<dbReference type="GO" id="GO:0008797">
    <property type="term" value="F:aspartate ammonia-lyase activity"/>
    <property type="evidence" value="ECO:0007669"/>
    <property type="project" value="UniProtKB-EC"/>
</dbReference>
<protein>
    <recommendedName>
        <fullName evidence="3">Aspartate ammonia-lyase</fullName>
        <ecNumber evidence="2">4.3.1.1</ecNumber>
    </recommendedName>
</protein>